<comment type="subcellular location">
    <subcellularLocation>
        <location evidence="8">Cell outer membrane</location>
        <topology evidence="8">Lipid-anchor</topology>
    </subcellularLocation>
</comment>
<evidence type="ECO:0000256" key="7">
    <source>
        <dbReference type="ARBA" id="ARBA00023288"/>
    </source>
</evidence>
<keyword evidence="8" id="KW-0732">Signal</keyword>
<reference evidence="9 10" key="1">
    <citation type="submission" date="2016-10" db="EMBL/GenBank/DDBJ databases">
        <authorList>
            <person name="Varghese N."/>
            <person name="Submissions S."/>
        </authorList>
    </citation>
    <scope>NUCLEOTIDE SEQUENCE [LARGE SCALE GENOMIC DNA]</scope>
    <source>
        <strain evidence="9 10">CIP 109853</strain>
    </source>
</reference>
<dbReference type="NCBIfam" id="TIGR01845">
    <property type="entry name" value="outer_NodT"/>
    <property type="match status" value="1"/>
</dbReference>
<dbReference type="SUPFAM" id="SSF56954">
    <property type="entry name" value="Outer membrane efflux proteins (OEP)"/>
    <property type="match status" value="1"/>
</dbReference>
<keyword evidence="6" id="KW-0998">Cell outer membrane</keyword>
<accession>A0ABY1AZN1</accession>
<dbReference type="PANTHER" id="PTHR30203:SF29">
    <property type="entry name" value="PROTEIN CYAE"/>
    <property type="match status" value="1"/>
</dbReference>
<dbReference type="Gene3D" id="1.20.1600.10">
    <property type="entry name" value="Outer membrane efflux proteins (OEP)"/>
    <property type="match status" value="1"/>
</dbReference>
<keyword evidence="3 8" id="KW-0812">Transmembrane</keyword>
<gene>
    <name evidence="9" type="ORF">SAMN05216600_1018</name>
</gene>
<evidence type="ECO:0000256" key="5">
    <source>
        <dbReference type="ARBA" id="ARBA00023139"/>
    </source>
</evidence>
<dbReference type="Pfam" id="PF02321">
    <property type="entry name" value="OEP"/>
    <property type="match status" value="2"/>
</dbReference>
<dbReference type="EMBL" id="FOFP01000001">
    <property type="protein sequence ID" value="SEP58979.1"/>
    <property type="molecule type" value="Genomic_DNA"/>
</dbReference>
<organism evidence="9 10">
    <name type="scientific">Pseudomonas cuatrocienegasensis</name>
    <dbReference type="NCBI Taxonomy" id="543360"/>
    <lineage>
        <taxon>Bacteria</taxon>
        <taxon>Pseudomonadati</taxon>
        <taxon>Pseudomonadota</taxon>
        <taxon>Gammaproteobacteria</taxon>
        <taxon>Pseudomonadales</taxon>
        <taxon>Pseudomonadaceae</taxon>
        <taxon>Pseudomonas</taxon>
    </lineage>
</organism>
<evidence type="ECO:0000313" key="10">
    <source>
        <dbReference type="Proteomes" id="UP000198512"/>
    </source>
</evidence>
<evidence type="ECO:0000256" key="1">
    <source>
        <dbReference type="ARBA" id="ARBA00007613"/>
    </source>
</evidence>
<dbReference type="RefSeq" id="WP_069517142.1">
    <property type="nucleotide sequence ID" value="NZ_FOFP01000001.1"/>
</dbReference>
<sequence>MNALLSLPWAVLAAAVLAGCASIAPPPTPGSAEAPVAARWHAPLAHEGTVDELTRWWAQFDDPLMLGLIADGQYASATLAQAFGRIADAQAARIGGMAALLPSLDAVIEASRGRSEVAAPVASLSSAGLQASWELDLFGANRAGASAAQAQLEARMAGWHDARVSLAAEIATTYVELRACEAQVVQAEFDAESRRETARLTELMVMGGFQAPAEADLARASAAQGQVTLAEQRVQCAYLIKSLVALTARDEPVLRKQLADATAQLPQPAQFRVASVPAQVLAQRPDIYAAARDVVAASAESVQAQALRWPRVTLSGNIGSTRIAEEGGVSSNGTLWSVGPVAVTLPLFDGGTRRANAEAAKVRYEVASVVYAERLRNAIREVETALVTLQSTATRSDDARRALDGFERSYLAVESRYRVGSASLFELEDARRSKVAAEVTLIELQRECVASWITLYRAVGGGWSAAELNEISGV</sequence>
<dbReference type="Gene3D" id="2.20.200.10">
    <property type="entry name" value="Outer membrane efflux proteins (OEP)"/>
    <property type="match status" value="1"/>
</dbReference>
<evidence type="ECO:0000256" key="6">
    <source>
        <dbReference type="ARBA" id="ARBA00023237"/>
    </source>
</evidence>
<dbReference type="Proteomes" id="UP000198512">
    <property type="component" value="Unassembled WGS sequence"/>
</dbReference>
<keyword evidence="7 8" id="KW-0449">Lipoprotein</keyword>
<keyword evidence="10" id="KW-1185">Reference proteome</keyword>
<feature type="chain" id="PRO_5044963439" evidence="8">
    <location>
        <begin position="19"/>
        <end position="474"/>
    </location>
</feature>
<dbReference type="InterPro" id="IPR003423">
    <property type="entry name" value="OMP_efflux"/>
</dbReference>
<keyword evidence="5 8" id="KW-0564">Palmitate</keyword>
<dbReference type="InterPro" id="IPR010131">
    <property type="entry name" value="MdtP/NodT-like"/>
</dbReference>
<dbReference type="PANTHER" id="PTHR30203">
    <property type="entry name" value="OUTER MEMBRANE CATION EFFLUX PROTEIN"/>
    <property type="match status" value="1"/>
</dbReference>
<evidence type="ECO:0000313" key="9">
    <source>
        <dbReference type="EMBL" id="SEP58979.1"/>
    </source>
</evidence>
<keyword evidence="2 8" id="KW-1134">Transmembrane beta strand</keyword>
<comment type="caution">
    <text evidence="9">The sequence shown here is derived from an EMBL/GenBank/DDBJ whole genome shotgun (WGS) entry which is preliminary data.</text>
</comment>
<evidence type="ECO:0000256" key="8">
    <source>
        <dbReference type="RuleBase" id="RU362097"/>
    </source>
</evidence>
<evidence type="ECO:0000256" key="2">
    <source>
        <dbReference type="ARBA" id="ARBA00022452"/>
    </source>
</evidence>
<feature type="signal peptide" evidence="8">
    <location>
        <begin position="1"/>
        <end position="18"/>
    </location>
</feature>
<evidence type="ECO:0000256" key="3">
    <source>
        <dbReference type="ARBA" id="ARBA00022692"/>
    </source>
</evidence>
<keyword evidence="4 8" id="KW-0472">Membrane</keyword>
<evidence type="ECO:0000256" key="4">
    <source>
        <dbReference type="ARBA" id="ARBA00023136"/>
    </source>
</evidence>
<name>A0ABY1AZN1_9PSED</name>
<comment type="similarity">
    <text evidence="1 8">Belongs to the outer membrane factor (OMF) (TC 1.B.17) family.</text>
</comment>
<protein>
    <submittedName>
        <fullName evidence="9">Efflux transporter, outer membrane factor (OMF) lipoprotein, NodT family</fullName>
    </submittedName>
</protein>
<proteinExistence type="inferred from homology"/>